<keyword evidence="2" id="KW-1185">Reference proteome</keyword>
<protein>
    <submittedName>
        <fullName evidence="1">Uncharacterized protein</fullName>
    </submittedName>
</protein>
<dbReference type="AlphaFoldDB" id="A0A9D4ZD19"/>
<dbReference type="EMBL" id="JABFUD020000013">
    <property type="protein sequence ID" value="KAI5071048.1"/>
    <property type="molecule type" value="Genomic_DNA"/>
</dbReference>
<gene>
    <name evidence="1" type="ORF">GOP47_0013299</name>
</gene>
<sequence>MQRAVVLGEWRYATWQAHVEKRRSHGAGRGAMEGLVRKRAEIDLTMTPRPLKHIRIELSLSCAFRRSLDIVRDAWQRRAWKLLSPPEEQTCATPYCAKPLKT</sequence>
<comment type="caution">
    <text evidence="1">The sequence shown here is derived from an EMBL/GenBank/DDBJ whole genome shotgun (WGS) entry which is preliminary data.</text>
</comment>
<dbReference type="Proteomes" id="UP000886520">
    <property type="component" value="Chromosome 13"/>
</dbReference>
<proteinExistence type="predicted"/>
<evidence type="ECO:0000313" key="2">
    <source>
        <dbReference type="Proteomes" id="UP000886520"/>
    </source>
</evidence>
<name>A0A9D4ZD19_ADICA</name>
<accession>A0A9D4ZD19</accession>
<evidence type="ECO:0000313" key="1">
    <source>
        <dbReference type="EMBL" id="KAI5071048.1"/>
    </source>
</evidence>
<organism evidence="1 2">
    <name type="scientific">Adiantum capillus-veneris</name>
    <name type="common">Maidenhair fern</name>
    <dbReference type="NCBI Taxonomy" id="13818"/>
    <lineage>
        <taxon>Eukaryota</taxon>
        <taxon>Viridiplantae</taxon>
        <taxon>Streptophyta</taxon>
        <taxon>Embryophyta</taxon>
        <taxon>Tracheophyta</taxon>
        <taxon>Polypodiopsida</taxon>
        <taxon>Polypodiidae</taxon>
        <taxon>Polypodiales</taxon>
        <taxon>Pteridineae</taxon>
        <taxon>Pteridaceae</taxon>
        <taxon>Vittarioideae</taxon>
        <taxon>Adiantum</taxon>
    </lineage>
</organism>
<reference evidence="1" key="1">
    <citation type="submission" date="2021-01" db="EMBL/GenBank/DDBJ databases">
        <title>Adiantum capillus-veneris genome.</title>
        <authorList>
            <person name="Fang Y."/>
            <person name="Liao Q."/>
        </authorList>
    </citation>
    <scope>NUCLEOTIDE SEQUENCE</scope>
    <source>
        <strain evidence="1">H3</strain>
        <tissue evidence="1">Leaf</tissue>
    </source>
</reference>